<evidence type="ECO:0000256" key="7">
    <source>
        <dbReference type="ARBA" id="ARBA00058905"/>
    </source>
</evidence>
<keyword evidence="13" id="KW-1185">Reference proteome</keyword>
<feature type="region of interest" description="Disordered" evidence="9">
    <location>
        <begin position="1"/>
        <end position="21"/>
    </location>
</feature>
<dbReference type="SUPFAM" id="SSF52279">
    <property type="entry name" value="Beta-D-glucan exohydrolase, C-terminal domain"/>
    <property type="match status" value="1"/>
</dbReference>
<protein>
    <recommendedName>
        <fullName evidence="8">Exo-alpha-(1-&gt;6)-L-arabinopyranosidase</fullName>
        <ecNumber evidence="3">3.2.1.21</ecNumber>
    </recommendedName>
</protein>
<dbReference type="SMART" id="SM01217">
    <property type="entry name" value="Fn3_like"/>
    <property type="match status" value="1"/>
</dbReference>
<dbReference type="InterPro" id="IPR036881">
    <property type="entry name" value="Glyco_hydro_3_C_sf"/>
</dbReference>
<proteinExistence type="inferred from homology"/>
<accession>A0AAP6EES4</accession>
<dbReference type="Gene3D" id="3.20.20.300">
    <property type="entry name" value="Glycoside hydrolase, family 3, N-terminal domain"/>
    <property type="match status" value="1"/>
</dbReference>
<dbReference type="Gene3D" id="2.60.40.10">
    <property type="entry name" value="Immunoglobulins"/>
    <property type="match status" value="1"/>
</dbReference>
<dbReference type="PRINTS" id="PR00133">
    <property type="entry name" value="GLHYDRLASE3"/>
</dbReference>
<comment type="similarity">
    <text evidence="2">Belongs to the glycosyl hydrolase 3 family.</text>
</comment>
<evidence type="ECO:0000256" key="1">
    <source>
        <dbReference type="ARBA" id="ARBA00000448"/>
    </source>
</evidence>
<dbReference type="GO" id="GO:0008422">
    <property type="term" value="F:beta-glucosidase activity"/>
    <property type="evidence" value="ECO:0007669"/>
    <property type="project" value="UniProtKB-EC"/>
</dbReference>
<reference evidence="11 13" key="1">
    <citation type="journal article" date="2023" name="Microb. Genom.">
        <title>Mesoterricola silvestris gen. nov., sp. nov., Mesoterricola sediminis sp. nov., Geothrix oryzae sp. nov., Geothrix edaphica sp. nov., Geothrix rubra sp. nov., and Geothrix limicola sp. nov., six novel members of Acidobacteriota isolated from soils.</title>
        <authorList>
            <person name="Weisberg A.J."/>
            <person name="Pearce E."/>
            <person name="Kramer C.G."/>
            <person name="Chang J.H."/>
            <person name="Clarke C.R."/>
        </authorList>
    </citation>
    <scope>NUCLEOTIDE SEQUENCE</scope>
    <source>
        <strain evidence="12 13">NB05-1H</strain>
        <strain evidence="11">NRRL_B-16521</strain>
    </source>
</reference>
<dbReference type="InterPro" id="IPR001764">
    <property type="entry name" value="Glyco_hydro_3_N"/>
</dbReference>
<dbReference type="InterPro" id="IPR051915">
    <property type="entry name" value="Cellulose_Degrad_GH3"/>
</dbReference>
<evidence type="ECO:0000256" key="9">
    <source>
        <dbReference type="SAM" id="MobiDB-lite"/>
    </source>
</evidence>
<dbReference type="RefSeq" id="WP_010353106.1">
    <property type="nucleotide sequence ID" value="NZ_BCMK01000083.1"/>
</dbReference>
<dbReference type="Pfam" id="PF01915">
    <property type="entry name" value="Glyco_hydro_3_C"/>
    <property type="match status" value="1"/>
</dbReference>
<evidence type="ECO:0000256" key="5">
    <source>
        <dbReference type="ARBA" id="ARBA00022801"/>
    </source>
</evidence>
<dbReference type="InterPro" id="IPR036962">
    <property type="entry name" value="Glyco_hydro_3_N_sf"/>
</dbReference>
<dbReference type="PANTHER" id="PTHR30620">
    <property type="entry name" value="PERIPLASMIC BETA-GLUCOSIDASE-RELATED"/>
    <property type="match status" value="1"/>
</dbReference>
<gene>
    <name evidence="11" type="ORF">PV399_10650</name>
    <name evidence="12" type="ORF">PV666_16700</name>
</gene>
<sequence>MTTTPDTIPNDAGTRRTQGEARYRDAGLPVEDRVADLLAQMTLEEKAGQLTQFFYMGTGEPIPDDFDIESLPPEHRAFVQQPHDVEDTVSRGGAGSLLFVKDPALGNRLQRRAVEDTRLGIPLLFGNDVIHGLRTVFPVPIAMAASWDPDAAEAAQVVAAREARAAGIRWTFAPMIDIARDPRWGRMIEGAGEDPVLAAAMAAAQVRGFQGDLGAESVLAGAKHFLGYGAARGGRDYDDADISDAELRNVYLPPFRAAIEAGAANVMSAYMDLNGVPASANRWLLSDLLRDELHFDGWIVSDANAVQSLQTQHFAKDQQDAAVRALNAGLDMEMCTFTPAFDHLPQAVRDGLVAEETLDTAVSRVLAVKFRLGLFENPYTDEDAAPAVLNASAHRDAARDAAERTLVLLKNDAATLPLRPEQLTGVAVIGRLADSRRDTLGPWVLDHDTSEAVTILDGLRARLGDGIRVEYAAGVGAPERLHPSPFDVLDPTVVPTPPDLNEDAEIERAVAAARDADVAIVVVGQPQNQIGEKASTSTLDLPGRQLEQLQRVAATGTPVVLVVLSGRPLDLRWADEHVPAIVQAWYPGTRGGEAVASVLVGDVSPAGRLPFTWPRHVGQVPLVYSHYRTFAPQDQDARYFQEDGAPLYPFGHGLSYATFAYTNLRTDRTSMTGGRGTATVSVDVTNTSERDADEVVQLYVHQRYGSSSRPVRELKGFERVPVPAGTTTTVSFELGPDQLRYWSAATRTYQLDATVLDLWVGGSSTAQLTTTLEVTR</sequence>
<comment type="caution">
    <text evidence="11">The sequence shown here is derived from an EMBL/GenBank/DDBJ whole genome shotgun (WGS) entry which is preliminary data.</text>
</comment>
<keyword evidence="5 11" id="KW-0378">Hydrolase</keyword>
<dbReference type="InterPro" id="IPR002772">
    <property type="entry name" value="Glyco_hydro_3_C"/>
</dbReference>
<dbReference type="GeneID" id="24305853"/>
<evidence type="ECO:0000256" key="4">
    <source>
        <dbReference type="ARBA" id="ARBA00022729"/>
    </source>
</evidence>
<dbReference type="Proteomes" id="UP001272987">
    <property type="component" value="Unassembled WGS sequence"/>
</dbReference>
<evidence type="ECO:0000313" key="14">
    <source>
        <dbReference type="Proteomes" id="UP001282288"/>
    </source>
</evidence>
<dbReference type="EC" id="3.2.1.21" evidence="3"/>
<evidence type="ECO:0000256" key="6">
    <source>
        <dbReference type="ARBA" id="ARBA00023295"/>
    </source>
</evidence>
<evidence type="ECO:0000313" key="12">
    <source>
        <dbReference type="EMBL" id="MDX3019519.1"/>
    </source>
</evidence>
<comment type="function">
    <text evidence="7">Catalyzes the hydrolysis of a non-reducing terminal alpha-L-arabinopyranosidic linkage in ginsenoside Rb2 (alpha-L-arabinopyranosyl-(1-&gt;6)-alpha-D-glucopyranosyl) to release alpha-D-glucopyranosyl (Rd). It is not able to hydrolyze alpha-L-arabinofuranosyl-(1-&gt;6)-alpha-D-glucopyranosyl (Rc).</text>
</comment>
<evidence type="ECO:0000256" key="3">
    <source>
        <dbReference type="ARBA" id="ARBA00012744"/>
    </source>
</evidence>
<dbReference type="Gene3D" id="3.40.50.1700">
    <property type="entry name" value="Glycoside hydrolase family 3 C-terminal domain"/>
    <property type="match status" value="1"/>
</dbReference>
<feature type="domain" description="Fibronectin type III-like" evidence="10">
    <location>
        <begin position="694"/>
        <end position="764"/>
    </location>
</feature>
<dbReference type="AlphaFoldDB" id="A0AAP6EES4"/>
<evidence type="ECO:0000256" key="2">
    <source>
        <dbReference type="ARBA" id="ARBA00005336"/>
    </source>
</evidence>
<dbReference type="PANTHER" id="PTHR30620:SF16">
    <property type="entry name" value="LYSOSOMAL BETA GLUCOSIDASE"/>
    <property type="match status" value="1"/>
</dbReference>
<dbReference type="Pfam" id="PF00933">
    <property type="entry name" value="Glyco_hydro_3"/>
    <property type="match status" value="1"/>
</dbReference>
<dbReference type="SUPFAM" id="SSF51445">
    <property type="entry name" value="(Trans)glycosidases"/>
    <property type="match status" value="1"/>
</dbReference>
<dbReference type="FunFam" id="2.60.40.10:FF:000495">
    <property type="entry name" value="Periplasmic beta-glucosidase"/>
    <property type="match status" value="1"/>
</dbReference>
<organism evidence="11 14">
    <name type="scientific">Streptomyces acidiscabies</name>
    <dbReference type="NCBI Taxonomy" id="42234"/>
    <lineage>
        <taxon>Bacteria</taxon>
        <taxon>Bacillati</taxon>
        <taxon>Actinomycetota</taxon>
        <taxon>Actinomycetes</taxon>
        <taxon>Kitasatosporales</taxon>
        <taxon>Streptomycetaceae</taxon>
        <taxon>Streptomyces</taxon>
    </lineage>
</organism>
<evidence type="ECO:0000259" key="10">
    <source>
        <dbReference type="SMART" id="SM01217"/>
    </source>
</evidence>
<dbReference type="InterPro" id="IPR026891">
    <property type="entry name" value="Fn3-like"/>
</dbReference>
<comment type="catalytic activity">
    <reaction evidence="1">
        <text>Hydrolysis of terminal, non-reducing beta-D-glucosyl residues with release of beta-D-glucose.</text>
        <dbReference type="EC" id="3.2.1.21"/>
    </reaction>
</comment>
<dbReference type="Pfam" id="PF14310">
    <property type="entry name" value="Fn3-like"/>
    <property type="match status" value="1"/>
</dbReference>
<dbReference type="Proteomes" id="UP001282288">
    <property type="component" value="Unassembled WGS sequence"/>
</dbReference>
<keyword evidence="6" id="KW-0326">Glycosidase</keyword>
<evidence type="ECO:0000313" key="13">
    <source>
        <dbReference type="Proteomes" id="UP001272987"/>
    </source>
</evidence>
<evidence type="ECO:0000256" key="8">
    <source>
        <dbReference type="ARBA" id="ARBA00074219"/>
    </source>
</evidence>
<evidence type="ECO:0000313" key="11">
    <source>
        <dbReference type="EMBL" id="MDX2960168.1"/>
    </source>
</evidence>
<keyword evidence="4" id="KW-0732">Signal</keyword>
<dbReference type="EMBL" id="JARAWP010000009">
    <property type="protein sequence ID" value="MDX3019519.1"/>
    <property type="molecule type" value="Genomic_DNA"/>
</dbReference>
<dbReference type="EMBL" id="JARAWC010000006">
    <property type="protein sequence ID" value="MDX2960168.1"/>
    <property type="molecule type" value="Genomic_DNA"/>
</dbReference>
<dbReference type="GO" id="GO:0009251">
    <property type="term" value="P:glucan catabolic process"/>
    <property type="evidence" value="ECO:0007669"/>
    <property type="project" value="TreeGrafter"/>
</dbReference>
<dbReference type="InterPro" id="IPR013783">
    <property type="entry name" value="Ig-like_fold"/>
</dbReference>
<name>A0AAP6EES4_9ACTN</name>
<dbReference type="InterPro" id="IPR017853">
    <property type="entry name" value="GH"/>
</dbReference>